<comment type="subcellular location">
    <subcellularLocation>
        <location evidence="1">Cell envelope</location>
    </subcellularLocation>
</comment>
<keyword evidence="10" id="KW-1185">Reference proteome</keyword>
<feature type="signal peptide" evidence="4">
    <location>
        <begin position="1"/>
        <end position="28"/>
    </location>
</feature>
<accession>K0Q650</accession>
<evidence type="ECO:0000259" key="8">
    <source>
        <dbReference type="Pfam" id="PF25967"/>
    </source>
</evidence>
<feature type="coiled-coil region" evidence="3">
    <location>
        <begin position="99"/>
        <end position="163"/>
    </location>
</feature>
<evidence type="ECO:0000313" key="10">
    <source>
        <dbReference type="Proteomes" id="UP000009319"/>
    </source>
</evidence>
<name>K0Q650_9HYPH</name>
<keyword evidence="4" id="KW-0732">Signal</keyword>
<dbReference type="InterPro" id="IPR058626">
    <property type="entry name" value="MdtA-like_b-barrel"/>
</dbReference>
<dbReference type="Gene3D" id="2.40.30.170">
    <property type="match status" value="1"/>
</dbReference>
<feature type="domain" description="Multidrug resistance protein MdtA-like beta-barrel" evidence="7">
    <location>
        <begin position="203"/>
        <end position="291"/>
    </location>
</feature>
<keyword evidence="3" id="KW-0175">Coiled coil</keyword>
<dbReference type="Pfam" id="PF25967">
    <property type="entry name" value="RND-MFP_C"/>
    <property type="match status" value="1"/>
</dbReference>
<gene>
    <name evidence="9" type="primary">acrA</name>
    <name evidence="9" type="ORF">BN77_p10498</name>
</gene>
<dbReference type="InterPro" id="IPR058627">
    <property type="entry name" value="MdtA-like_C"/>
</dbReference>
<evidence type="ECO:0000259" key="6">
    <source>
        <dbReference type="Pfam" id="PF25917"/>
    </source>
</evidence>
<evidence type="ECO:0000313" key="9">
    <source>
        <dbReference type="EMBL" id="CCM79244.1"/>
    </source>
</evidence>
<dbReference type="PANTHER" id="PTHR30158">
    <property type="entry name" value="ACRA/E-RELATED COMPONENT OF DRUG EFFLUX TRANSPORTER"/>
    <property type="match status" value="1"/>
</dbReference>
<dbReference type="Gene3D" id="2.40.420.20">
    <property type="match status" value="1"/>
</dbReference>
<feature type="domain" description="Multidrug resistance protein MdtA-like alpha-helical hairpin" evidence="5">
    <location>
        <begin position="99"/>
        <end position="167"/>
    </location>
</feature>
<dbReference type="GO" id="GO:0005886">
    <property type="term" value="C:plasma membrane"/>
    <property type="evidence" value="ECO:0007669"/>
    <property type="project" value="TreeGrafter"/>
</dbReference>
<dbReference type="GO" id="GO:0015721">
    <property type="term" value="P:bile acid and bile salt transport"/>
    <property type="evidence" value="ECO:0007669"/>
    <property type="project" value="TreeGrafter"/>
</dbReference>
<protein>
    <submittedName>
        <fullName evidence="9">Multidrug efflux system</fullName>
    </submittedName>
</protein>
<dbReference type="Gene3D" id="2.40.50.100">
    <property type="match status" value="1"/>
</dbReference>
<evidence type="ECO:0000256" key="1">
    <source>
        <dbReference type="ARBA" id="ARBA00004196"/>
    </source>
</evidence>
<evidence type="ECO:0000256" key="4">
    <source>
        <dbReference type="SAM" id="SignalP"/>
    </source>
</evidence>
<dbReference type="PANTHER" id="PTHR30158:SF3">
    <property type="entry name" value="MULTIDRUG EFFLUX PUMP SUBUNIT ACRA-RELATED"/>
    <property type="match status" value="1"/>
</dbReference>
<evidence type="ECO:0000259" key="7">
    <source>
        <dbReference type="Pfam" id="PF25944"/>
    </source>
</evidence>
<dbReference type="GO" id="GO:0046677">
    <property type="term" value="P:response to antibiotic"/>
    <property type="evidence" value="ECO:0007669"/>
    <property type="project" value="TreeGrafter"/>
</dbReference>
<dbReference type="HOGENOM" id="CLU_018816_2_1_5"/>
<dbReference type="InterPro" id="IPR058624">
    <property type="entry name" value="MdtA-like_HH"/>
</dbReference>
<feature type="domain" description="Multidrug resistance protein MdtA-like barrel-sandwich hybrid" evidence="6">
    <location>
        <begin position="58"/>
        <end position="191"/>
    </location>
</feature>
<proteinExistence type="inferred from homology"/>
<dbReference type="Pfam" id="PF25944">
    <property type="entry name" value="Beta-barrel_RND"/>
    <property type="match status" value="1"/>
</dbReference>
<organism evidence="9 10">
    <name type="scientific">Rhizobium mesoamericanum STM3625</name>
    <dbReference type="NCBI Taxonomy" id="1211777"/>
    <lineage>
        <taxon>Bacteria</taxon>
        <taxon>Pseudomonadati</taxon>
        <taxon>Pseudomonadota</taxon>
        <taxon>Alphaproteobacteria</taxon>
        <taxon>Hyphomicrobiales</taxon>
        <taxon>Rhizobiaceae</taxon>
        <taxon>Rhizobium/Agrobacterium group</taxon>
        <taxon>Rhizobium</taxon>
    </lineage>
</organism>
<comment type="caution">
    <text evidence="9">The sequence shown here is derived from an EMBL/GenBank/DDBJ whole genome shotgun (WGS) entry which is preliminary data.</text>
</comment>
<dbReference type="RefSeq" id="WP_007536342.1">
    <property type="nucleotide sequence ID" value="NZ_HF536773.1"/>
</dbReference>
<dbReference type="GO" id="GO:0022857">
    <property type="term" value="F:transmembrane transporter activity"/>
    <property type="evidence" value="ECO:0007669"/>
    <property type="project" value="InterPro"/>
</dbReference>
<dbReference type="InterPro" id="IPR006143">
    <property type="entry name" value="RND_pump_MFP"/>
</dbReference>
<feature type="domain" description="Multidrug resistance protein MdtA-like C-terminal permuted SH3" evidence="8">
    <location>
        <begin position="299"/>
        <end position="356"/>
    </location>
</feature>
<dbReference type="InterPro" id="IPR058625">
    <property type="entry name" value="MdtA-like_BSH"/>
</dbReference>
<dbReference type="eggNOG" id="COG0845">
    <property type="taxonomic scope" value="Bacteria"/>
</dbReference>
<dbReference type="AlphaFoldDB" id="K0Q650"/>
<dbReference type="NCBIfam" id="TIGR01730">
    <property type="entry name" value="RND_mfp"/>
    <property type="match status" value="1"/>
</dbReference>
<dbReference type="Pfam" id="PF25917">
    <property type="entry name" value="BSH_RND"/>
    <property type="match status" value="1"/>
</dbReference>
<dbReference type="GO" id="GO:0030313">
    <property type="term" value="C:cell envelope"/>
    <property type="evidence" value="ECO:0007669"/>
    <property type="project" value="UniProtKB-SubCell"/>
</dbReference>
<evidence type="ECO:0000256" key="2">
    <source>
        <dbReference type="ARBA" id="ARBA00009477"/>
    </source>
</evidence>
<comment type="similarity">
    <text evidence="2">Belongs to the membrane fusion protein (MFP) (TC 8.A.1) family.</text>
</comment>
<dbReference type="Proteomes" id="UP000009319">
    <property type="component" value="Unassembled WGS sequence"/>
</dbReference>
<dbReference type="Pfam" id="PF25876">
    <property type="entry name" value="HH_MFP_RND"/>
    <property type="match status" value="1"/>
</dbReference>
<reference evidence="9 10" key="1">
    <citation type="journal article" date="2013" name="Genome Announc.">
        <title>Draft Genome Sequence of Rhizobium mesoamericanum STM3625, a Nitrogen-Fixing Symbiont of Mimosa pudica Isolated in French Guiana (South America).</title>
        <authorList>
            <person name="Moulin L."/>
            <person name="Mornico D."/>
            <person name="Melkonian R."/>
            <person name="Klonowska A."/>
        </authorList>
    </citation>
    <scope>NUCLEOTIDE SEQUENCE [LARGE SCALE GENOMIC DNA]</scope>
    <source>
        <strain evidence="9 10">STM3625</strain>
    </source>
</reference>
<feature type="chain" id="PRO_5003838704" evidence="4">
    <location>
        <begin position="29"/>
        <end position="390"/>
    </location>
</feature>
<dbReference type="Gene3D" id="1.10.287.470">
    <property type="entry name" value="Helix hairpin bin"/>
    <property type="match status" value="1"/>
</dbReference>
<dbReference type="EMBL" id="CANI01000043">
    <property type="protein sequence ID" value="CCM79244.1"/>
    <property type="molecule type" value="Genomic_DNA"/>
</dbReference>
<dbReference type="STRING" id="1211777.BN77_p10498"/>
<dbReference type="SUPFAM" id="SSF111369">
    <property type="entry name" value="HlyD-like secretion proteins"/>
    <property type="match status" value="1"/>
</dbReference>
<evidence type="ECO:0000259" key="5">
    <source>
        <dbReference type="Pfam" id="PF25876"/>
    </source>
</evidence>
<evidence type="ECO:0000256" key="3">
    <source>
        <dbReference type="SAM" id="Coils"/>
    </source>
</evidence>
<sequence>MKVQRRVPPAYLLILLAAWVSAPHGAIAQAVPSVGVISVQVEDVSPRHEFVGRVEAVNAVDIRSRIEGFLDKRLFDEGQTVKKDQDLFLIDRRSLDISLADAKASLASAQAILTDAQRRLERNQSLSSQTVPRATLEESQTAVETAQANVLSAQAQVEKAELSLSYSRITSPIEGRIGAVELSTGSFVSGSSPILARVVEMDPIRVVFSVSDRTILDLRAAAGGIDKDDLARKYEPSLRLSNGQQYSERGKIEFSGNEIDETTGTLPIRALFSNPEHLLIPGQFVTVIISEAEKKMRPVVPLGAVQQDREGKFVLLVDQNKQATLQRIKVSEQTDGNWVVDEGLKGGEVLIVEGLQNVTEGMAVNITQLSATADSMTLPSSVANQAGSQQ</sequence>